<evidence type="ECO:0000259" key="2">
    <source>
        <dbReference type="Pfam" id="PF02371"/>
    </source>
</evidence>
<dbReference type="PANTHER" id="PTHR33055:SF13">
    <property type="entry name" value="TRANSPOSASE"/>
    <property type="match status" value="1"/>
</dbReference>
<dbReference type="GO" id="GO:0003677">
    <property type="term" value="F:DNA binding"/>
    <property type="evidence" value="ECO:0007669"/>
    <property type="project" value="InterPro"/>
</dbReference>
<dbReference type="OrthoDB" id="9815354at2"/>
<dbReference type="GO" id="GO:0004803">
    <property type="term" value="F:transposase activity"/>
    <property type="evidence" value="ECO:0007669"/>
    <property type="project" value="InterPro"/>
</dbReference>
<dbReference type="InterPro" id="IPR047650">
    <property type="entry name" value="Transpos_IS110"/>
</dbReference>
<dbReference type="InterPro" id="IPR002525">
    <property type="entry name" value="Transp_IS110-like_N"/>
</dbReference>
<comment type="caution">
    <text evidence="3">The sequence shown here is derived from an EMBL/GenBank/DDBJ whole genome shotgun (WGS) entry which is preliminary data.</text>
</comment>
<dbReference type="NCBIfam" id="NF033542">
    <property type="entry name" value="transpos_IS110"/>
    <property type="match status" value="1"/>
</dbReference>
<organism evidence="3 4">
    <name type="scientific">Bradyrhizobium cytisi</name>
    <dbReference type="NCBI Taxonomy" id="515489"/>
    <lineage>
        <taxon>Bacteria</taxon>
        <taxon>Pseudomonadati</taxon>
        <taxon>Pseudomonadota</taxon>
        <taxon>Alphaproteobacteria</taxon>
        <taxon>Hyphomicrobiales</taxon>
        <taxon>Nitrobacteraceae</taxon>
        <taxon>Bradyrhizobium</taxon>
    </lineage>
</organism>
<sequence>MKQKRSKPKIYHKMPMVYPNAAAIDVGATMHMAAVRADRTSEPVRSFGTFTTDLHQLVDWFAECGVETVVMESTSVYWIPIFELLDARGFIVFLVNARDAKHVPGRKTDVSDAQWLQRLHSYGLLRASFRPKDQIAELRAYVRQRERLLEYAASHIQHMQKALIEMNLQLHHVVADIAGATGLRIIRAILAGEHDPKVLACLRDYRCHASAETIEKALTGSYRAEHLFALEQALALYDAYHEKVSACDARIEAVLKALIVHRGHGHGSAPRASRRRNRTDQANALAFDVREALFALLGKDITQIDGLGPYLSLKLIAECGDDLSAWGSAKHFTSWLGLAPNNKISGGKVLSSRTRRCGSRAAALLRLSAVTVGRTDTALGAFYRRLSARIGKAKAVTATARKIAVLFYNAVRHGMEYVDPGASFYETRYRSRVIDNLHRRAKSFGFVLRPIEPTPEDAVS</sequence>
<proteinExistence type="predicted"/>
<dbReference type="EMBL" id="VSSR01000074">
    <property type="protein sequence ID" value="TYL73911.1"/>
    <property type="molecule type" value="Genomic_DNA"/>
</dbReference>
<dbReference type="Pfam" id="PF01548">
    <property type="entry name" value="DEDD_Tnp_IS110"/>
    <property type="match status" value="1"/>
</dbReference>
<evidence type="ECO:0000313" key="4">
    <source>
        <dbReference type="Proteomes" id="UP000324853"/>
    </source>
</evidence>
<protein>
    <submittedName>
        <fullName evidence="3">IS110 family transposase</fullName>
    </submittedName>
</protein>
<dbReference type="PANTHER" id="PTHR33055">
    <property type="entry name" value="TRANSPOSASE FOR INSERTION SEQUENCE ELEMENT IS1111A"/>
    <property type="match status" value="1"/>
</dbReference>
<feature type="domain" description="Transposase IS110-like N-terminal" evidence="1">
    <location>
        <begin position="23"/>
        <end position="164"/>
    </location>
</feature>
<keyword evidence="4" id="KW-1185">Reference proteome</keyword>
<gene>
    <name evidence="3" type="ORF">FXB38_35890</name>
</gene>
<dbReference type="Pfam" id="PF02371">
    <property type="entry name" value="Transposase_20"/>
    <property type="match status" value="1"/>
</dbReference>
<evidence type="ECO:0000313" key="3">
    <source>
        <dbReference type="EMBL" id="TYL73911.1"/>
    </source>
</evidence>
<dbReference type="InterPro" id="IPR003346">
    <property type="entry name" value="Transposase_20"/>
</dbReference>
<dbReference type="AlphaFoldDB" id="A0A5S4W494"/>
<dbReference type="RefSeq" id="WP_148755664.1">
    <property type="nucleotide sequence ID" value="NZ_VSSR01000074.1"/>
</dbReference>
<dbReference type="GO" id="GO:0006313">
    <property type="term" value="P:DNA transposition"/>
    <property type="evidence" value="ECO:0007669"/>
    <property type="project" value="InterPro"/>
</dbReference>
<evidence type="ECO:0000259" key="1">
    <source>
        <dbReference type="Pfam" id="PF01548"/>
    </source>
</evidence>
<reference evidence="3 4" key="1">
    <citation type="submission" date="2019-08" db="EMBL/GenBank/DDBJ databases">
        <title>Bradyrhizobium hipponensis sp. nov., a rhizobium isolated from a Lupinus angustifolius root nodule in Tunisia.</title>
        <authorList>
            <person name="Off K."/>
            <person name="Rejili M."/>
            <person name="Mars M."/>
            <person name="Brachmann A."/>
            <person name="Marin M."/>
        </authorList>
    </citation>
    <scope>NUCLEOTIDE SEQUENCE [LARGE SCALE GENOMIC DNA]</scope>
    <source>
        <strain evidence="3 4">CTAW11</strain>
    </source>
</reference>
<accession>A0A5S4W494</accession>
<name>A0A5S4W494_9BRAD</name>
<feature type="domain" description="Transposase IS116/IS110/IS902 C-terminal" evidence="2">
    <location>
        <begin position="301"/>
        <end position="383"/>
    </location>
</feature>
<dbReference type="Proteomes" id="UP000324853">
    <property type="component" value="Unassembled WGS sequence"/>
</dbReference>